<dbReference type="GO" id="GO:0016020">
    <property type="term" value="C:membrane"/>
    <property type="evidence" value="ECO:0007669"/>
    <property type="project" value="InterPro"/>
</dbReference>
<dbReference type="EMBL" id="PJRP01000006">
    <property type="protein sequence ID" value="PLP99745.1"/>
    <property type="molecule type" value="Genomic_DNA"/>
</dbReference>
<accession>A0A2N5CC11</accession>
<reference evidence="9 10" key="1">
    <citation type="submission" date="2017-12" db="EMBL/GenBank/DDBJ databases">
        <title>Genome sequence of the active heterotrophic nitrifier-denitrifier, Cupriavidus pauculus UM1.</title>
        <authorList>
            <person name="Putonti C."/>
            <person name="Castignetti D."/>
        </authorList>
    </citation>
    <scope>NUCLEOTIDE SEQUENCE [LARGE SCALE GENOMIC DNA]</scope>
    <source>
        <strain evidence="9 10">UM1</strain>
    </source>
</reference>
<evidence type="ECO:0000313" key="10">
    <source>
        <dbReference type="Proteomes" id="UP000234341"/>
    </source>
</evidence>
<comment type="caution">
    <text evidence="9">The sequence shown here is derived from an EMBL/GenBank/DDBJ whole genome shotgun (WGS) entry which is preliminary data.</text>
</comment>
<evidence type="ECO:0000256" key="2">
    <source>
        <dbReference type="ARBA" id="ARBA00022475"/>
    </source>
</evidence>
<dbReference type="GO" id="GO:0009636">
    <property type="term" value="P:response to toxic substance"/>
    <property type="evidence" value="ECO:0007669"/>
    <property type="project" value="InterPro"/>
</dbReference>
<evidence type="ECO:0000256" key="8">
    <source>
        <dbReference type="SAM" id="SignalP"/>
    </source>
</evidence>
<evidence type="ECO:0000313" key="9">
    <source>
        <dbReference type="EMBL" id="PLP99745.1"/>
    </source>
</evidence>
<dbReference type="InterPro" id="IPR012556">
    <property type="entry name" value="Entericidin"/>
</dbReference>
<gene>
    <name evidence="9" type="ORF">CYJ10_15260</name>
</gene>
<evidence type="ECO:0000256" key="5">
    <source>
        <dbReference type="ARBA" id="ARBA00023139"/>
    </source>
</evidence>
<keyword evidence="3 8" id="KW-0732">Signal</keyword>
<dbReference type="OrthoDB" id="9181810at2"/>
<feature type="region of interest" description="Disordered" evidence="7">
    <location>
        <begin position="23"/>
        <end position="43"/>
    </location>
</feature>
<sequence length="43" mass="4609">MKKGWIWCVLVATLLAGCNTMSGLGQDVQKGGQKLENSAEKSK</sequence>
<feature type="signal peptide" evidence="8">
    <location>
        <begin position="1"/>
        <end position="22"/>
    </location>
</feature>
<dbReference type="Proteomes" id="UP000234341">
    <property type="component" value="Unassembled WGS sequence"/>
</dbReference>
<evidence type="ECO:0000256" key="4">
    <source>
        <dbReference type="ARBA" id="ARBA00023136"/>
    </source>
</evidence>
<keyword evidence="5" id="KW-0564">Palmitate</keyword>
<dbReference type="RefSeq" id="WP_066740471.1">
    <property type="nucleotide sequence ID" value="NZ_PJRP01000006.1"/>
</dbReference>
<dbReference type="PROSITE" id="PS51257">
    <property type="entry name" value="PROKAR_LIPOPROTEIN"/>
    <property type="match status" value="1"/>
</dbReference>
<evidence type="ECO:0000256" key="1">
    <source>
        <dbReference type="ARBA" id="ARBA00010296"/>
    </source>
</evidence>
<protein>
    <submittedName>
        <fullName evidence="9">Entericidin, EcnA/B family</fullName>
    </submittedName>
</protein>
<keyword evidence="6" id="KW-0449">Lipoprotein</keyword>
<comment type="similarity">
    <text evidence="1">Belongs to the EcnA/EcnB lipoprotein family.</text>
</comment>
<name>A0A2N5CC11_9BURK</name>
<evidence type="ECO:0000256" key="3">
    <source>
        <dbReference type="ARBA" id="ARBA00022729"/>
    </source>
</evidence>
<dbReference type="AlphaFoldDB" id="A0A2N5CC11"/>
<proteinExistence type="inferred from homology"/>
<dbReference type="Pfam" id="PF08085">
    <property type="entry name" value="Entericidin"/>
    <property type="match status" value="1"/>
</dbReference>
<evidence type="ECO:0000256" key="6">
    <source>
        <dbReference type="ARBA" id="ARBA00023288"/>
    </source>
</evidence>
<keyword evidence="2" id="KW-1003">Cell membrane</keyword>
<keyword evidence="4" id="KW-0472">Membrane</keyword>
<feature type="chain" id="PRO_5014801378" evidence="8">
    <location>
        <begin position="23"/>
        <end position="43"/>
    </location>
</feature>
<organism evidence="9 10">
    <name type="scientific">Cupriavidus pauculus</name>
    <dbReference type="NCBI Taxonomy" id="82633"/>
    <lineage>
        <taxon>Bacteria</taxon>
        <taxon>Pseudomonadati</taxon>
        <taxon>Pseudomonadota</taxon>
        <taxon>Betaproteobacteria</taxon>
        <taxon>Burkholderiales</taxon>
        <taxon>Burkholderiaceae</taxon>
        <taxon>Cupriavidus</taxon>
    </lineage>
</organism>
<evidence type="ECO:0000256" key="7">
    <source>
        <dbReference type="SAM" id="MobiDB-lite"/>
    </source>
</evidence>